<protein>
    <recommendedName>
        <fullName evidence="2">DUF6603 domain-containing protein</fullName>
    </recommendedName>
</protein>
<name>A0A347UIB5_9RHOB</name>
<dbReference type="Pfam" id="PF20248">
    <property type="entry name" value="DUF6603"/>
    <property type="match status" value="1"/>
</dbReference>
<feature type="domain" description="DUF6603" evidence="2">
    <location>
        <begin position="2165"/>
        <end position="2640"/>
    </location>
</feature>
<keyword evidence="1" id="KW-1133">Transmembrane helix</keyword>
<evidence type="ECO:0000313" key="4">
    <source>
        <dbReference type="Proteomes" id="UP000261704"/>
    </source>
</evidence>
<feature type="transmembrane region" description="Helical" evidence="1">
    <location>
        <begin position="2287"/>
        <end position="2309"/>
    </location>
</feature>
<gene>
    <name evidence="3" type="ORF">BAR1_12060</name>
</gene>
<proteinExistence type="predicted"/>
<evidence type="ECO:0000313" key="3">
    <source>
        <dbReference type="EMBL" id="AXX98593.1"/>
    </source>
</evidence>
<sequence length="3278" mass="343028">MNAFSADDFGDTAGLLRALGLVGSDGEFNSDWLANPERYLKTILADEDQRAALLDFVSTVRGGETERDSENRIWIELISEDLGGGSRIVFYFVIDESPASYLHLFVGVQYRTGAPLAESKSTLMFPMFRAAKGTTPLGSPQLVGRPGGYVSVSSEVTIATAPAAPGDAGLQAIGLRLLVPTTDADGDPQVALTLRGLQLPGELTPRDLTLSLTDPDALREAGLELIIGLVQAQTGGAVGSQIIAFAKLVGLGNDPAIPDLPVEDIFTRGIDALADWLGSALGDAAPRTAWLQALAELFGNGATVNGGSVVLPVGTATFMFGLAAETGVSGRKVITASASFGFGSGGAEVAIAADLVRIDLGSGAAIAVPTLRAEARFDLSTVVIPNISIDTLVLGFGLDEARRPVLVVEVLNAVVFNTTHPKLDLTNPDALAATAAQAVNDALNDVLGNLGPASDLIAVLLGWKAPAGAGAGYPRVDILEFLGNPIGVLRTHWQDVIDNHAADFDKVLASLRTMITGDTAANAVTGTGSESDPWQLPIVAGLHLAVWKDGAGNILFGVGFLRQVDTLGERCTVIETRVRAAIVSIDLAGGTAGFLPEISVRALGRARGGGPLSTDQGGLRLEMDYLGLMALWTPDGGLNIGHEAPNLKVYVDGVDVAIPIPDFSGSFDDLLASFEPGHWDAIERLVSLTTRHLGIKWLSDIVDALGWNRSAPVLGPPERHRLRLAALIDDAEGALREWMSRLLADGSHEVKRQLQPLARFLSGNPNAVLHVDGTGTLHDPWRVSLAAAAGVPAIAVWRQPDVPIPVPEPLMSIPLRKWRPGHDGLYIGKLAGAIETEFPDINGPFGAGLAAGVLYEGLNTIYNLWQGGDGWVSPPSATVPGATLHLVENQTSWALFDGIDLAEILGAAPATRINIAVQSASSPIDPDLDPAFVLDMREAGRDPLAFTPLPASSGIWHILLAPRADAALPSGDPDGVRGQVARLRHALSLIVDQPNAAVVADAAAGHACWLALHEMGSGLDQLVTIGLPTQAAQVPSPLTPVTAEILRRLAEFMPEIDAAEPDDADLARARSLLKAYMASTIDMAAELGLPIGWTGARRADLNLHLVYGVLGKKEIKRALTALLAAGLSLNAQVRNTTRQAQQIKSASLGVWLPLNSSGGASGLVSQGHILTELIGADIDATGDVPSATLRDARRIVGALELRRRGGWLIGGPLAAPIPLDLELRSLEVDLQLTLGGPEGDHQDRCRIILHGLRVQGRSFPRVVLSADIAEGDLGIDGLASPTTPEIRQILNHVMAELDSAADPALQYVNKALRAAGILGPDGALDAVSLSNWVDDPAARLADLLANPVLRAELMDMLGDLLGNHSGLGFDASSGTLSVDLSGATGLPLLAEWAVTANIGRTGVTGAALRLGALTETYLDVNLAPFSAGLHLDTSLADAIGGVATTVPLWPRPDIDRLIRTAVPAIVATALSRILDGLRQSDAGVLPVVDGALSALGLLDGSGASATVKIPALMFINPGQWLRSNVTLGSLDGSGIRPDRVIALIDALKPLVDLGGASGVWGIAPGLSLRARDLAGLVLDISFDASAFGPAADVAVGGAFGIRFATDGRVVPDVALFVGLATAAPGNQAVHLSVSGSDIQVFLRNGAGTDMGIYPNAGDLGQLATAGVTAALPLVLDAIVANGSDAGNLLADIGDALVLRQGGSFDGPALVAWANDPASALFARWPQLLSAGLNRLDAALPPGITVTGGGGTVRLVVADVGGLAGSDISVEFTPSPISVEFGGTFTSVPFAQIVDFAIRFDQTGLARFSTTTGPAAIPIADGIDLRPVLSLDIGTAVASPFVSVGLAMDAANTSTLVLRYDFNSARFDLSLGSGTPLEIAAGIMTFAIDLLGAFLLELNEINTFLDQPIFQNQAGASTDIRSILSGVVLKPSGTALDTELFRIVRTPGESVQQLIDTKLDRIAVLLSNISVANPTVRVGGVLDIGLSNVGGAVGVSLGLVDRLPIIEGSIAIWLENDSRWIIGGPTPGLKVALVKRTGGIWEFKPGLEIDGVGIRIGSTTGLLLDSPLALGSIAMHVFAKISGDELLGGAQVQLSDIAVAMGGGGGSDSNPIAGGMLAETSSGDAELAPAFSPALSIQTRPAPPGGIAFGFSAGEGEGPWWLPIRSQFGPLYIDQVGFGTQIANDRLQSISLLFDGNISIAGLQAAVDDLELRYRLDRGGIFDADSWEVDLAGLAVSADMSGVSLTGGLRKFGTEPNLEYVGMLSARFASFGLSIYGGYAAIQEPEEYTAFFAFGAVLGAFGGPPAFFLTGIGGGFGINRELVPPTDMSQFDDFVMIAALDPSFDPPGDLMGYMEEVRNTFPPKKDTFWFAAGISFTSFALVDGIAVVAVEFGQGFELSIFGLVRMALPRPEVALVSIELGLMARFSTEEGVIWVQAQLTDNSWLFDTSARLTGGFAYVSWFKGDKAGEFVLTLGGYHPNFHRDGYPVVPALGFNWSFGSNIVIKAEVYFALTSEAVMGGGLFEANATFGLTYANLSFGGNAIVYFDPFKYEADAHARVTAGIRIETFLGDINLSFSLGAEIEVSGPKFHGTARVEVGPIDVTVRFGNSNSVPAALLGWIDFVQKYLELAPGNKAQALSGLAGKGILPPASESGAEPGTADGTAAHPFNVASEFELMLTSTIPLLKIKRGNSDIAINLPPPTLGLAPVGSTLVNSELKLTLLDRSNQIAWPAEAVHYQITARETGKFPIGVWGRTPNTDDKKIPKGDVISSTEGVDLKFGPKFNNKIPEDATGGVAFDQIEPSRHRKPLPLRAAGAIRRRLVIEARKQRKLIDALDAKRMPDLSAEWQREGRTATARRSWAHERAVPLRVGLLSERIVGSTARGAKKKLGRDSVGPLVIPYGKAHIRGLLIQSVRAAKIGGRIAETRVTVGSKGVVRMAPPQIRAAGGASVLLRAQLQAPVIQQTLVAKQTVPETIAANSTVSMSRVHAFGGGLDRLTAIEAMLTPAPGARRRRADRKPENSLVPGEIAVFDLPGSKNAALYKNAGELKIKGHARLAVVGLDGRIIENRAAPKSMKLPAESRAFVVMAGSQPSLQDVNGWIETTRLAYLGYSLARCRGGFVRAEGASRARGGRKSGIGWMEARYLTDQSAVVETQFETGASCVAIVLDGTITADDLEMLAVSFDGARIVEGKPKLVPMDGKTLVVYSIRAGDRSKPFSVTLAGRVDDRLDGVIAAKLTPSELISRMANSAVNLDLETYSAPGSENVSAVWTAPADYRTG</sequence>
<evidence type="ECO:0000256" key="1">
    <source>
        <dbReference type="SAM" id="Phobius"/>
    </source>
</evidence>
<dbReference type="OrthoDB" id="535891at2"/>
<keyword evidence="1" id="KW-0472">Membrane</keyword>
<keyword evidence="4" id="KW-1185">Reference proteome</keyword>
<organism evidence="3 4">
    <name type="scientific">Profundibacter amoris</name>
    <dbReference type="NCBI Taxonomy" id="2171755"/>
    <lineage>
        <taxon>Bacteria</taxon>
        <taxon>Pseudomonadati</taxon>
        <taxon>Pseudomonadota</taxon>
        <taxon>Alphaproteobacteria</taxon>
        <taxon>Rhodobacterales</taxon>
        <taxon>Paracoccaceae</taxon>
        <taxon>Profundibacter</taxon>
    </lineage>
</organism>
<evidence type="ECO:0000259" key="2">
    <source>
        <dbReference type="Pfam" id="PF20248"/>
    </source>
</evidence>
<dbReference type="Proteomes" id="UP000261704">
    <property type="component" value="Chromosome"/>
</dbReference>
<reference evidence="3 4" key="1">
    <citation type="submission" date="2018-09" db="EMBL/GenBank/DDBJ databases">
        <title>Profundibacter amoris BAR1 gen. nov., sp. nov., a new member of the Roseobacter clade isolated at Lokis Castle Vent Field on the Arctic Mid-Oceanic Ridge.</title>
        <authorList>
            <person name="Le Moine Bauer S."/>
            <person name="Sjoeberg A.G."/>
            <person name="L'Haridon S."/>
            <person name="Stokke R."/>
            <person name="Roalkvam I."/>
            <person name="Steen I.H."/>
            <person name="Dahle H."/>
        </authorList>
    </citation>
    <scope>NUCLEOTIDE SEQUENCE [LARGE SCALE GENOMIC DNA]</scope>
    <source>
        <strain evidence="3 4">BAR1</strain>
    </source>
</reference>
<dbReference type="InterPro" id="IPR046538">
    <property type="entry name" value="DUF6603"/>
</dbReference>
<feature type="transmembrane region" description="Helical" evidence="1">
    <location>
        <begin position="2367"/>
        <end position="2389"/>
    </location>
</feature>
<accession>A0A347UIB5</accession>
<dbReference type="EMBL" id="CP032125">
    <property type="protein sequence ID" value="AXX98593.1"/>
    <property type="molecule type" value="Genomic_DNA"/>
</dbReference>
<keyword evidence="1" id="KW-0812">Transmembrane</keyword>
<dbReference type="RefSeq" id="WP_118943248.1">
    <property type="nucleotide sequence ID" value="NZ_CP032125.1"/>
</dbReference>
<dbReference type="KEGG" id="pamo:BAR1_12060"/>